<dbReference type="EMBL" id="MN740152">
    <property type="protein sequence ID" value="QHT90038.1"/>
    <property type="molecule type" value="Genomic_DNA"/>
</dbReference>
<organism evidence="1">
    <name type="scientific">viral metagenome</name>
    <dbReference type="NCBI Taxonomy" id="1070528"/>
    <lineage>
        <taxon>unclassified sequences</taxon>
        <taxon>metagenomes</taxon>
        <taxon>organismal metagenomes</taxon>
    </lineage>
</organism>
<name>A0A6C0IAH6_9ZZZZ</name>
<sequence>MNILAPLRRAEHLPFYFISFHGIYYAPNQLSQIVPKDSYLLETCDPGEISYNTIDNYIWQLCNFPHREQFLHCLSKHSSEPCLNKYEAAVRSLIIHLPNTPYATRHHTTQVGPGGRGFFQGIYKFSNTTQYSEAHPPTNANTHYKDFVNRLIQTRAPTTNTEIMEMIRINDPDASNGAVFIFVSCGACSSKMSKPDINTLQTFIQQKKLSMMALHDGIARYSPGAAAEGDTSHEEFIEEDSLYERKKGRFKRLKKEVKQLKKICRQRRF</sequence>
<dbReference type="AlphaFoldDB" id="A0A6C0IAH6"/>
<reference evidence="1" key="1">
    <citation type="journal article" date="2020" name="Nature">
        <title>Giant virus diversity and host interactions through global metagenomics.</title>
        <authorList>
            <person name="Schulz F."/>
            <person name="Roux S."/>
            <person name="Paez-Espino D."/>
            <person name="Jungbluth S."/>
            <person name="Walsh D.A."/>
            <person name="Denef V.J."/>
            <person name="McMahon K.D."/>
            <person name="Konstantinidis K.T."/>
            <person name="Eloe-Fadrosh E.A."/>
            <person name="Kyrpides N.C."/>
            <person name="Woyke T."/>
        </authorList>
    </citation>
    <scope>NUCLEOTIDE SEQUENCE</scope>
    <source>
        <strain evidence="1">GVMAG-M-3300023184-62</strain>
    </source>
</reference>
<accession>A0A6C0IAH6</accession>
<evidence type="ECO:0000313" key="1">
    <source>
        <dbReference type="EMBL" id="QHT90038.1"/>
    </source>
</evidence>
<proteinExistence type="predicted"/>
<protein>
    <submittedName>
        <fullName evidence="1">Uncharacterized protein</fullName>
    </submittedName>
</protein>